<dbReference type="EMBL" id="VWFO01000540">
    <property type="protein sequence ID" value="KAA4649576.1"/>
    <property type="molecule type" value="Genomic_DNA"/>
</dbReference>
<organism evidence="1 2">
    <name type="scientific">Bacteroides ovatus</name>
    <dbReference type="NCBI Taxonomy" id="28116"/>
    <lineage>
        <taxon>Bacteria</taxon>
        <taxon>Pseudomonadati</taxon>
        <taxon>Bacteroidota</taxon>
        <taxon>Bacteroidia</taxon>
        <taxon>Bacteroidales</taxon>
        <taxon>Bacteroidaceae</taxon>
        <taxon>Bacteroides</taxon>
    </lineage>
</organism>
<name>A0A642C3Y9_BACOV</name>
<dbReference type="Proteomes" id="UP000435985">
    <property type="component" value="Unassembled WGS sequence"/>
</dbReference>
<dbReference type="AlphaFoldDB" id="A0A642C3Y9"/>
<gene>
    <name evidence="1" type="ORF">F3B98_31490</name>
</gene>
<protein>
    <submittedName>
        <fullName evidence="1">META domain-containing protein</fullName>
    </submittedName>
</protein>
<reference evidence="1 2" key="1">
    <citation type="journal article" date="2019" name="Nat. Med.">
        <title>A library of human gut bacterial isolates paired with longitudinal multiomics data enables mechanistic microbiome research.</title>
        <authorList>
            <person name="Poyet M."/>
            <person name="Groussin M."/>
            <person name="Gibbons S.M."/>
            <person name="Avila-Pacheco J."/>
            <person name="Jiang X."/>
            <person name="Kearney S.M."/>
            <person name="Perrotta A.R."/>
            <person name="Berdy B."/>
            <person name="Zhao S."/>
            <person name="Lieberman T.D."/>
            <person name="Swanson P.K."/>
            <person name="Smith M."/>
            <person name="Roesemann S."/>
            <person name="Alexander J.E."/>
            <person name="Rich S.A."/>
            <person name="Livny J."/>
            <person name="Vlamakis H."/>
            <person name="Clish C."/>
            <person name="Bullock K."/>
            <person name="Deik A."/>
            <person name="Scott J."/>
            <person name="Pierce K.A."/>
            <person name="Xavier R.J."/>
            <person name="Alm E.J."/>
        </authorList>
    </citation>
    <scope>NUCLEOTIDE SEQUENCE [LARGE SCALE GENOMIC DNA]</scope>
    <source>
        <strain evidence="1 2">BIOML-A14</strain>
    </source>
</reference>
<accession>A0A642C3Y9</accession>
<evidence type="ECO:0000313" key="1">
    <source>
        <dbReference type="EMBL" id="KAA4649576.1"/>
    </source>
</evidence>
<sequence length="27" mass="2949">MKKVFVSICIASTVLAMFSCRSVEKAV</sequence>
<feature type="non-terminal residue" evidence="1">
    <location>
        <position position="27"/>
    </location>
</feature>
<comment type="caution">
    <text evidence="1">The sequence shown here is derived from an EMBL/GenBank/DDBJ whole genome shotgun (WGS) entry which is preliminary data.</text>
</comment>
<evidence type="ECO:0000313" key="2">
    <source>
        <dbReference type="Proteomes" id="UP000435985"/>
    </source>
</evidence>
<proteinExistence type="predicted"/>
<dbReference type="PROSITE" id="PS51257">
    <property type="entry name" value="PROKAR_LIPOPROTEIN"/>
    <property type="match status" value="1"/>
</dbReference>